<dbReference type="STRING" id="1150600.ADIARSV_0558"/>
<gene>
    <name evidence="1" type="ORF">ADIARSV_0558</name>
</gene>
<proteinExistence type="predicted"/>
<organism evidence="1 2">
    <name type="scientific">Arcticibacter svalbardensis MN12-7</name>
    <dbReference type="NCBI Taxonomy" id="1150600"/>
    <lineage>
        <taxon>Bacteria</taxon>
        <taxon>Pseudomonadati</taxon>
        <taxon>Bacteroidota</taxon>
        <taxon>Sphingobacteriia</taxon>
        <taxon>Sphingobacteriales</taxon>
        <taxon>Sphingobacteriaceae</taxon>
        <taxon>Arcticibacter</taxon>
    </lineage>
</organism>
<evidence type="ECO:0000313" key="1">
    <source>
        <dbReference type="EMBL" id="EOR96323.1"/>
    </source>
</evidence>
<dbReference type="Proteomes" id="UP000014174">
    <property type="component" value="Unassembled WGS sequence"/>
</dbReference>
<comment type="caution">
    <text evidence="1">The sequence shown here is derived from an EMBL/GenBank/DDBJ whole genome shotgun (WGS) entry which is preliminary data.</text>
</comment>
<reference evidence="1 2" key="1">
    <citation type="journal article" date="2013" name="Genome Announc.">
        <title>Draft Genome Sequence of Arcticibacter svalbardensis Strain MN12-7T, a Member of the Family Sphingobacteriaceae Isolated from an Arctic Soil Sample.</title>
        <authorList>
            <person name="Shivaji S."/>
            <person name="Ara S."/>
            <person name="Prasad S."/>
            <person name="Manasa B.P."/>
            <person name="Begum Z."/>
            <person name="Singh A."/>
            <person name="Kumar Pinnaka A."/>
        </authorList>
    </citation>
    <scope>NUCLEOTIDE SEQUENCE [LARGE SCALE GENOMIC DNA]</scope>
    <source>
        <strain evidence="1 2">MN12-7</strain>
    </source>
</reference>
<sequence>MIIRKKEKDRSGLIGKHLVCSVAVPQGQQSILKKGGNNDRLYYRLYL</sequence>
<protein>
    <submittedName>
        <fullName evidence="1">Uncharacterized protein</fullName>
    </submittedName>
</protein>
<accession>R9GXD1</accession>
<name>R9GXD1_9SPHI</name>
<evidence type="ECO:0000313" key="2">
    <source>
        <dbReference type="Proteomes" id="UP000014174"/>
    </source>
</evidence>
<dbReference type="EMBL" id="AQPN01000020">
    <property type="protein sequence ID" value="EOR96323.1"/>
    <property type="molecule type" value="Genomic_DNA"/>
</dbReference>
<keyword evidence="2" id="KW-1185">Reference proteome</keyword>
<dbReference type="AlphaFoldDB" id="R9GXD1"/>